<keyword evidence="3" id="KW-1185">Reference proteome</keyword>
<evidence type="ECO:0000259" key="1">
    <source>
        <dbReference type="Pfam" id="PF00144"/>
    </source>
</evidence>
<dbReference type="InterPro" id="IPR050491">
    <property type="entry name" value="AmpC-like"/>
</dbReference>
<dbReference type="GO" id="GO:0016787">
    <property type="term" value="F:hydrolase activity"/>
    <property type="evidence" value="ECO:0007669"/>
    <property type="project" value="UniProtKB-KW"/>
</dbReference>
<reference evidence="3" key="1">
    <citation type="journal article" date="2019" name="Int. J. Syst. Evol. Microbiol.">
        <title>The Global Catalogue of Microorganisms (GCM) 10K type strain sequencing project: providing services to taxonomists for standard genome sequencing and annotation.</title>
        <authorList>
            <consortium name="The Broad Institute Genomics Platform"/>
            <consortium name="The Broad Institute Genome Sequencing Center for Infectious Disease"/>
            <person name="Wu L."/>
            <person name="Ma J."/>
        </authorList>
    </citation>
    <scope>NUCLEOTIDE SEQUENCE [LARGE SCALE GENOMIC DNA]</scope>
    <source>
        <strain evidence="3">CCM 8930</strain>
    </source>
</reference>
<evidence type="ECO:0000313" key="2">
    <source>
        <dbReference type="EMBL" id="MFC6201170.1"/>
    </source>
</evidence>
<dbReference type="EMBL" id="JBHSSE010000009">
    <property type="protein sequence ID" value="MFC6201170.1"/>
    <property type="molecule type" value="Genomic_DNA"/>
</dbReference>
<name>A0ABW1SHH9_9LACO</name>
<dbReference type="InterPro" id="IPR012338">
    <property type="entry name" value="Beta-lactam/transpept-like"/>
</dbReference>
<evidence type="ECO:0000313" key="3">
    <source>
        <dbReference type="Proteomes" id="UP001596171"/>
    </source>
</evidence>
<feature type="domain" description="Beta-lactamase-related" evidence="1">
    <location>
        <begin position="74"/>
        <end position="364"/>
    </location>
</feature>
<dbReference type="Gene3D" id="3.40.710.10">
    <property type="entry name" value="DD-peptidase/beta-lactamase superfamily"/>
    <property type="match status" value="1"/>
</dbReference>
<sequence>MKRQSLVVTALIGALFLVGIGGFIVKMLPANKPVQTSADSATIVVKRPTNPKKTHAKSQPQTGQYTKAQALAKINALMARGHVMGTLLVTNNGLAGVQTLSYGYADVASGRKNSANEVYPLASLQKALTATVIQSLINQGKLTMTTPLSTYFPKIRYAKWITIRDLLDHTSGIRMGEPVPTMTLPNEAAEINFTVKHLKSTNNHAYAYSNANFTLLAGIIRKATGKSYMANLQADVLKPLQMHHTYAYNQVPINVINPNSYQLTNGYSQSAVISKPLQSSELGCGSLYASVGDYYKFINALFTGKLVGQAGFNELSANQKLHYAAGIYYFGNGNVRIGGNDNSFHTYYMGTTDGQVGVVLFDNQGSFHGDNTIGLEIQAILQRSEPF</sequence>
<dbReference type="InterPro" id="IPR001466">
    <property type="entry name" value="Beta-lactam-related"/>
</dbReference>
<dbReference type="PANTHER" id="PTHR46825">
    <property type="entry name" value="D-ALANYL-D-ALANINE-CARBOXYPEPTIDASE/ENDOPEPTIDASE AMPH"/>
    <property type="match status" value="1"/>
</dbReference>
<comment type="caution">
    <text evidence="2">The sequence shown here is derived from an EMBL/GenBank/DDBJ whole genome shotgun (WGS) entry which is preliminary data.</text>
</comment>
<dbReference type="Pfam" id="PF00144">
    <property type="entry name" value="Beta-lactamase"/>
    <property type="match status" value="1"/>
</dbReference>
<dbReference type="SUPFAM" id="SSF56601">
    <property type="entry name" value="beta-lactamase/transpeptidase-like"/>
    <property type="match status" value="1"/>
</dbReference>
<accession>A0ABW1SHH9</accession>
<protein>
    <submittedName>
        <fullName evidence="2">Serine hydrolase domain-containing protein</fullName>
        <ecNumber evidence="2">3.-.-.-</ecNumber>
    </submittedName>
</protein>
<organism evidence="2 3">
    <name type="scientific">Lactiplantibacillus nangangensis</name>
    <dbReference type="NCBI Taxonomy" id="2559917"/>
    <lineage>
        <taxon>Bacteria</taxon>
        <taxon>Bacillati</taxon>
        <taxon>Bacillota</taxon>
        <taxon>Bacilli</taxon>
        <taxon>Lactobacillales</taxon>
        <taxon>Lactobacillaceae</taxon>
        <taxon>Lactiplantibacillus</taxon>
    </lineage>
</organism>
<keyword evidence="2" id="KW-0378">Hydrolase</keyword>
<dbReference type="PANTHER" id="PTHR46825:SF9">
    <property type="entry name" value="BETA-LACTAMASE-RELATED DOMAIN-CONTAINING PROTEIN"/>
    <property type="match status" value="1"/>
</dbReference>
<dbReference type="Proteomes" id="UP001596171">
    <property type="component" value="Unassembled WGS sequence"/>
</dbReference>
<proteinExistence type="predicted"/>
<gene>
    <name evidence="2" type="ORF">ACFP1L_04550</name>
</gene>
<dbReference type="EC" id="3.-.-.-" evidence="2"/>
<dbReference type="RefSeq" id="WP_137616874.1">
    <property type="nucleotide sequence ID" value="NZ_BJDI01000013.1"/>
</dbReference>